<feature type="domain" description="Cathepsin propeptide inhibitor" evidence="9">
    <location>
        <begin position="233"/>
        <end position="288"/>
    </location>
</feature>
<dbReference type="Gene3D" id="3.90.70.10">
    <property type="entry name" value="Cysteine proteinases"/>
    <property type="match status" value="1"/>
</dbReference>
<dbReference type="SMART" id="SM00645">
    <property type="entry name" value="Pept_C1"/>
    <property type="match status" value="1"/>
</dbReference>
<protein>
    <submittedName>
        <fullName evidence="11">Pro-cathepsin H</fullName>
    </submittedName>
</protein>
<evidence type="ECO:0000313" key="10">
    <source>
        <dbReference type="Proteomes" id="UP001652582"/>
    </source>
</evidence>
<dbReference type="Pfam" id="PF00112">
    <property type="entry name" value="Peptidase_C1"/>
    <property type="match status" value="1"/>
</dbReference>
<dbReference type="PROSITE" id="PS00139">
    <property type="entry name" value="THIOL_PROTEASE_CYS"/>
    <property type="match status" value="1"/>
</dbReference>
<dbReference type="GO" id="GO:0006508">
    <property type="term" value="P:proteolysis"/>
    <property type="evidence" value="ECO:0007669"/>
    <property type="project" value="UniProtKB-KW"/>
</dbReference>
<sequence>MASLYLILVLVSALDPGFSYVLDDEPKTLKLPTEYHFMGDETNILAGVIKPFEIWYNGNKSRVDYYGGTVKHYYVGETEYLYGKQFTIYPKTDEQVTNEYVCTEEDLDGEAINFLPTVDGFTYEGQVTYNDKVVDVWKYLDADIEKKTEKTLYVIPHKDGFDVPVFRESKSSNLWLGTLSGHEVWRYYDYSTPQLQQLDYSLEQACNGSAVTLLDASDETPVQLVSPEIDEAFSSYVDRHNKKYRNNEQENRKEIFKENWRRVMEHNKKNLSYKMTVNKFSDWTDDELASLRATRPSTQHIGSVPFPHTDEEVDKLVEELPKYYDMRIEGFITSVKNQASCGSCWAFSSTAAVEGALARSNGGRNLDLSEQSMVDCAWGFQNTGCAGGTVEGAYKYILRHGLPTQMEYGLYLDEVGKCKLDNMTEFYNIKGFAAVPRLSVNAMKVALYKYGPVTVAINANNAVMKYNNGIFFDPTCNNEPANHGVTVVGYGQREGVDYWIVKNSWGEDWGQDGYILFSATDNNCHLLEDAYYPVV</sequence>
<organism evidence="10 11">
    <name type="scientific">Bicyclus anynana</name>
    <name type="common">Squinting bush brown butterfly</name>
    <dbReference type="NCBI Taxonomy" id="110368"/>
    <lineage>
        <taxon>Eukaryota</taxon>
        <taxon>Metazoa</taxon>
        <taxon>Ecdysozoa</taxon>
        <taxon>Arthropoda</taxon>
        <taxon>Hexapoda</taxon>
        <taxon>Insecta</taxon>
        <taxon>Pterygota</taxon>
        <taxon>Neoptera</taxon>
        <taxon>Endopterygota</taxon>
        <taxon>Lepidoptera</taxon>
        <taxon>Glossata</taxon>
        <taxon>Ditrysia</taxon>
        <taxon>Papilionoidea</taxon>
        <taxon>Nymphalidae</taxon>
        <taxon>Satyrinae</taxon>
        <taxon>Satyrini</taxon>
        <taxon>Mycalesina</taxon>
        <taxon>Bicyclus</taxon>
    </lineage>
</organism>
<dbReference type="SMART" id="SM00848">
    <property type="entry name" value="Inhibitor_I29"/>
    <property type="match status" value="1"/>
</dbReference>
<keyword evidence="5" id="KW-0865">Zymogen</keyword>
<dbReference type="InterPro" id="IPR000169">
    <property type="entry name" value="Pept_cys_AS"/>
</dbReference>
<dbReference type="RefSeq" id="XP_023948040.2">
    <property type="nucleotide sequence ID" value="XM_024092272.2"/>
</dbReference>
<feature type="signal peptide" evidence="7">
    <location>
        <begin position="1"/>
        <end position="19"/>
    </location>
</feature>
<name>A0A6J1NJV8_BICAN</name>
<evidence type="ECO:0000256" key="7">
    <source>
        <dbReference type="SAM" id="SignalP"/>
    </source>
</evidence>
<dbReference type="PROSITE" id="PS00640">
    <property type="entry name" value="THIOL_PROTEASE_ASN"/>
    <property type="match status" value="1"/>
</dbReference>
<evidence type="ECO:0000259" key="8">
    <source>
        <dbReference type="SMART" id="SM00645"/>
    </source>
</evidence>
<reference evidence="11" key="2">
    <citation type="submission" date="2025-08" db="UniProtKB">
        <authorList>
            <consortium name="RefSeq"/>
        </authorList>
    </citation>
    <scope>IDENTIFICATION</scope>
</reference>
<evidence type="ECO:0000256" key="3">
    <source>
        <dbReference type="ARBA" id="ARBA00022801"/>
    </source>
</evidence>
<evidence type="ECO:0000256" key="5">
    <source>
        <dbReference type="ARBA" id="ARBA00023145"/>
    </source>
</evidence>
<keyword evidence="2" id="KW-0645">Protease</keyword>
<gene>
    <name evidence="11" type="primary">LOC112053014</name>
</gene>
<dbReference type="Proteomes" id="UP001652582">
    <property type="component" value="Chromosome 2"/>
</dbReference>
<keyword evidence="7" id="KW-0732">Signal</keyword>
<dbReference type="InterPro" id="IPR000668">
    <property type="entry name" value="Peptidase_C1A_C"/>
</dbReference>
<dbReference type="GeneID" id="112053014"/>
<evidence type="ECO:0000256" key="4">
    <source>
        <dbReference type="ARBA" id="ARBA00022807"/>
    </source>
</evidence>
<feature type="domain" description="Peptidase C1A papain C-terminal" evidence="8">
    <location>
        <begin position="320"/>
        <end position="534"/>
    </location>
</feature>
<dbReference type="AlphaFoldDB" id="A0A6J1NJV8"/>
<evidence type="ECO:0000256" key="6">
    <source>
        <dbReference type="ARBA" id="ARBA00023157"/>
    </source>
</evidence>
<accession>A0A6J1NJV8</accession>
<evidence type="ECO:0000256" key="1">
    <source>
        <dbReference type="ARBA" id="ARBA00008455"/>
    </source>
</evidence>
<dbReference type="PRINTS" id="PR00705">
    <property type="entry name" value="PAPAIN"/>
</dbReference>
<evidence type="ECO:0000259" key="9">
    <source>
        <dbReference type="SMART" id="SM00848"/>
    </source>
</evidence>
<proteinExistence type="inferred from homology"/>
<dbReference type="SUPFAM" id="SSF54001">
    <property type="entry name" value="Cysteine proteinases"/>
    <property type="match status" value="1"/>
</dbReference>
<keyword evidence="3" id="KW-0378">Hydrolase</keyword>
<dbReference type="KEGG" id="bany:112053014"/>
<keyword evidence="4" id="KW-0788">Thiol protease</keyword>
<comment type="similarity">
    <text evidence="1">Belongs to the peptidase C1 family.</text>
</comment>
<dbReference type="Pfam" id="PF08246">
    <property type="entry name" value="Inhibitor_I29"/>
    <property type="match status" value="1"/>
</dbReference>
<dbReference type="InterPro" id="IPR013128">
    <property type="entry name" value="Peptidase_C1A"/>
</dbReference>
<feature type="chain" id="PRO_5045391323" evidence="7">
    <location>
        <begin position="20"/>
        <end position="535"/>
    </location>
</feature>
<dbReference type="PANTHER" id="PTHR12411">
    <property type="entry name" value="CYSTEINE PROTEASE FAMILY C1-RELATED"/>
    <property type="match status" value="1"/>
</dbReference>
<dbReference type="InterPro" id="IPR038765">
    <property type="entry name" value="Papain-like_cys_pep_sf"/>
</dbReference>
<evidence type="ECO:0000256" key="2">
    <source>
        <dbReference type="ARBA" id="ARBA00022670"/>
    </source>
</evidence>
<dbReference type="GO" id="GO:0008234">
    <property type="term" value="F:cysteine-type peptidase activity"/>
    <property type="evidence" value="ECO:0007669"/>
    <property type="project" value="UniProtKB-KW"/>
</dbReference>
<dbReference type="CDD" id="cd02248">
    <property type="entry name" value="Peptidase_C1A"/>
    <property type="match status" value="1"/>
</dbReference>
<keyword evidence="6" id="KW-1015">Disulfide bond</keyword>
<dbReference type="InterPro" id="IPR025661">
    <property type="entry name" value="Pept_asp_AS"/>
</dbReference>
<dbReference type="InterPro" id="IPR025660">
    <property type="entry name" value="Pept_his_AS"/>
</dbReference>
<reference evidence="10" key="1">
    <citation type="submission" date="2025-05" db="UniProtKB">
        <authorList>
            <consortium name="RefSeq"/>
        </authorList>
    </citation>
    <scope>NUCLEOTIDE SEQUENCE [LARGE SCALE GENOMIC DNA]</scope>
</reference>
<evidence type="ECO:0000313" key="11">
    <source>
        <dbReference type="RefSeq" id="XP_023948040.2"/>
    </source>
</evidence>
<keyword evidence="10" id="KW-1185">Reference proteome</keyword>
<dbReference type="OrthoDB" id="65740at2759"/>
<dbReference type="InterPro" id="IPR039417">
    <property type="entry name" value="Peptidase_C1A_papain-like"/>
</dbReference>
<dbReference type="InterPro" id="IPR013201">
    <property type="entry name" value="Prot_inhib_I29"/>
</dbReference>
<dbReference type="PROSITE" id="PS00639">
    <property type="entry name" value="THIOL_PROTEASE_HIS"/>
    <property type="match status" value="1"/>
</dbReference>